<dbReference type="AlphaFoldDB" id="A0A0U5AXN8"/>
<dbReference type="PANTHER" id="PTHR32063:SF0">
    <property type="entry name" value="SWARMING MOTILITY PROTEIN SWRC"/>
    <property type="match status" value="1"/>
</dbReference>
<feature type="transmembrane region" description="Helical" evidence="1">
    <location>
        <begin position="1007"/>
        <end position="1029"/>
    </location>
</feature>
<feature type="transmembrane region" description="Helical" evidence="1">
    <location>
        <begin position="468"/>
        <end position="495"/>
    </location>
</feature>
<protein>
    <submittedName>
        <fullName evidence="2">Acriflavin resistance protein</fullName>
    </submittedName>
</protein>
<dbReference type="Gene3D" id="3.30.70.1440">
    <property type="entry name" value="Multidrug efflux transporter AcrB pore domain"/>
    <property type="match status" value="1"/>
</dbReference>
<feature type="transmembrane region" description="Helical" evidence="1">
    <location>
        <begin position="365"/>
        <end position="384"/>
    </location>
</feature>
<feature type="transmembrane region" description="Helical" evidence="1">
    <location>
        <begin position="871"/>
        <end position="890"/>
    </location>
</feature>
<keyword evidence="3" id="KW-1185">Reference proteome</keyword>
<keyword evidence="1" id="KW-0812">Transmembrane</keyword>
<dbReference type="GO" id="GO:0042910">
    <property type="term" value="F:xenobiotic transmembrane transporter activity"/>
    <property type="evidence" value="ECO:0007669"/>
    <property type="project" value="TreeGrafter"/>
</dbReference>
<dbReference type="SUPFAM" id="SSF82714">
    <property type="entry name" value="Multidrug efflux transporter AcrB TolC docking domain, DN and DC subdomains"/>
    <property type="match status" value="2"/>
</dbReference>
<dbReference type="SUPFAM" id="SSF82866">
    <property type="entry name" value="Multidrug efflux transporter AcrB transmembrane domain"/>
    <property type="match status" value="2"/>
</dbReference>
<feature type="transmembrane region" description="Helical" evidence="1">
    <location>
        <begin position="896"/>
        <end position="920"/>
    </location>
</feature>
<keyword evidence="1" id="KW-1133">Transmembrane helix</keyword>
<dbReference type="SUPFAM" id="SSF82693">
    <property type="entry name" value="Multidrug efflux transporter AcrB pore domain, PN1, PN2, PC1 and PC2 subdomains"/>
    <property type="match status" value="2"/>
</dbReference>
<evidence type="ECO:0000313" key="2">
    <source>
        <dbReference type="EMBL" id="BAU22505.1"/>
    </source>
</evidence>
<dbReference type="Gene3D" id="3.30.2090.10">
    <property type="entry name" value="Multidrug efflux transporter AcrB TolC docking domain, DN and DC subdomains"/>
    <property type="match status" value="2"/>
</dbReference>
<dbReference type="PANTHER" id="PTHR32063">
    <property type="match status" value="1"/>
</dbReference>
<feature type="transmembrane region" description="Helical" evidence="1">
    <location>
        <begin position="975"/>
        <end position="995"/>
    </location>
</feature>
<dbReference type="PRINTS" id="PR00702">
    <property type="entry name" value="ACRIFLAVINRP"/>
</dbReference>
<dbReference type="KEGG" id="cthi:THC_0099"/>
<dbReference type="Proteomes" id="UP000068196">
    <property type="component" value="Chromosome"/>
</dbReference>
<accession>A0A0U5AXN8</accession>
<feature type="transmembrane region" description="Helical" evidence="1">
    <location>
        <begin position="435"/>
        <end position="456"/>
    </location>
</feature>
<dbReference type="Gene3D" id="1.20.1640.10">
    <property type="entry name" value="Multidrug efflux transporter AcrB transmembrane domain"/>
    <property type="match status" value="2"/>
</dbReference>
<feature type="transmembrane region" description="Helical" evidence="1">
    <location>
        <begin position="538"/>
        <end position="556"/>
    </location>
</feature>
<evidence type="ECO:0000313" key="3">
    <source>
        <dbReference type="Proteomes" id="UP000068196"/>
    </source>
</evidence>
<keyword evidence="1" id="KW-0472">Membrane</keyword>
<proteinExistence type="predicted"/>
<dbReference type="STRING" id="1653476.THC_0099"/>
<dbReference type="EMBL" id="AP014945">
    <property type="protein sequence ID" value="BAU22505.1"/>
    <property type="molecule type" value="Genomic_DNA"/>
</dbReference>
<dbReference type="PATRIC" id="fig|1653476.3.peg.106"/>
<dbReference type="GO" id="GO:0005886">
    <property type="term" value="C:plasma membrane"/>
    <property type="evidence" value="ECO:0007669"/>
    <property type="project" value="TreeGrafter"/>
</dbReference>
<dbReference type="InterPro" id="IPR027463">
    <property type="entry name" value="AcrB_DN_DC_subdom"/>
</dbReference>
<dbReference type="Gene3D" id="3.30.70.1320">
    <property type="entry name" value="Multidrug efflux transporter AcrB pore domain like"/>
    <property type="match status" value="1"/>
</dbReference>
<sequence length="1043" mass="117388">METKEPNKKGLLKFVLTRPHFILAIILAFSLLGMIAIKNMYQKLFPDANRPQIAVVVIEPGASAKDMAENIAIPIEKQLHTLGLVRKVESTSKDEVSVIKVEFEYEKDINTAATEVQNELSKIRPFLPKDIQEPQIYKITDATPPVIVISVSPKDPSLSLADVRQIAENQIKNYFLSLPEVSNVDVFGGYIKEVFIEIDRDKLNQYNLRLSDVITKIQETNLDAPIGFISNTANSILIKSLNKGKTLDEIKNIYIFNNIKLKDIATIKYDYYTNTSLYYGNGKKAIALAIQRQLTGDTLRTIKKVKDLIPQLEKEFPALRFEIADSQERIIHLSNLNMLEALRDAIIMTSLVILFFLANFRQMLIASLSIPFVYLTTIAIMWFIGLEFNIVTLSGIILALGMLIDDAVVVLENIERHLHELKEPAKEAVLNGTREVMFAVLAGTIATAVVLIPILFVGDYPQKIFRPLATTLLIAVIVSYFISITFIPLIAPYLLKKKGTKNKIEETLYKFSESLLIPLKNIYIDIIAFIFQNKKLSLPLFLFAVMMFIISLRIIIPTVGREIMPPMDTGIVKGSITADSNLSIEEMEKIVQSISKILTQDKRVIMYSIGVGSEPGIFTMGEAENPQTINLTIHYIDRFHRKKNIWEIEKELREKIWQIPNLKYVHIFDYGATPLSTIRGNLDAMLSGDSLEELDKLGQSLLNLAYQTKGLVSVSRKWDMDKEVYNLKIDNQKALFYGLTPYNIVAQLTAKIRGIPISYFNVSNENSLKIRFVYRKEQRSDILDLNSLYLDSPRGKIPLLAISEIEKQKEPTIITRQGLKYTLDIIGYRETTAISHIMNSFTEVLQKAKFKLPAGYSLSQEGDVKMMMDTILRIVKALLLGMLLLFFTLAPAFRSFLAPVAVIVAIPLSLIGSAWSILAMGYHQSMPGLMGTILLAGIITKNSILLIDFIDMAIKEGKTLERAILESINIRTRPVLMTAFGTAVGMIPIALGWALGLERLAPLGTVAIGGLIFGSFLTLIYVPLFYYYLLKLKLRLKEVATKH</sequence>
<reference evidence="2 3" key="1">
    <citation type="journal article" date="2016" name="Int. J. Syst. Evol. Microbiol.">
        <title>Caldimicrobium thiodismutans sp. nov., a sulfur-disproportionating bacterium isolated from a hot spring, and emended description of the genus Caldimicrobium.</title>
        <authorList>
            <person name="Kojima H."/>
            <person name="Umezawa K."/>
            <person name="Fukui M."/>
        </authorList>
    </citation>
    <scope>NUCLEOTIDE SEQUENCE [LARGE SCALE GENOMIC DNA]</scope>
    <source>
        <strain evidence="2 3">TF1</strain>
    </source>
</reference>
<evidence type="ECO:0000256" key="1">
    <source>
        <dbReference type="SAM" id="Phobius"/>
    </source>
</evidence>
<dbReference type="InterPro" id="IPR001036">
    <property type="entry name" value="Acrflvin-R"/>
</dbReference>
<feature type="transmembrane region" description="Helical" evidence="1">
    <location>
        <begin position="21"/>
        <end position="41"/>
    </location>
</feature>
<feature type="transmembrane region" description="Helical" evidence="1">
    <location>
        <begin position="341"/>
        <end position="358"/>
    </location>
</feature>
<feature type="transmembrane region" description="Helical" evidence="1">
    <location>
        <begin position="390"/>
        <end position="414"/>
    </location>
</feature>
<dbReference type="RefSeq" id="WP_068511779.1">
    <property type="nucleotide sequence ID" value="NZ_AP014945.1"/>
</dbReference>
<dbReference type="OrthoDB" id="8430015at2"/>
<organism evidence="2 3">
    <name type="scientific">Caldimicrobium thiodismutans</name>
    <dbReference type="NCBI Taxonomy" id="1653476"/>
    <lineage>
        <taxon>Bacteria</taxon>
        <taxon>Pseudomonadati</taxon>
        <taxon>Thermodesulfobacteriota</taxon>
        <taxon>Thermodesulfobacteria</taxon>
        <taxon>Thermodesulfobacteriales</taxon>
        <taxon>Thermodesulfobacteriaceae</taxon>
        <taxon>Caldimicrobium</taxon>
    </lineage>
</organism>
<dbReference type="Pfam" id="PF00873">
    <property type="entry name" value="ACR_tran"/>
    <property type="match status" value="1"/>
</dbReference>
<dbReference type="Gene3D" id="3.30.70.1430">
    <property type="entry name" value="Multidrug efflux transporter AcrB pore domain"/>
    <property type="match status" value="2"/>
</dbReference>
<gene>
    <name evidence="2" type="ORF">THC_0099</name>
</gene>
<reference evidence="3" key="2">
    <citation type="journal article" date="2016" name="Int. J. Syst. Evol. Microbiol.">
        <title>Caldimicrobium thiodismutans sp. nov., a sulfur-disproportionating bacterium isolated from a hot spring.</title>
        <authorList>
            <person name="Kojima H."/>
            <person name="Umezawa K."/>
            <person name="Fukui M."/>
        </authorList>
    </citation>
    <scope>NUCLEOTIDE SEQUENCE [LARGE SCALE GENOMIC DNA]</scope>
    <source>
        <strain evidence="3">TF1</strain>
    </source>
</reference>
<name>A0A0U5AXN8_9BACT</name>